<dbReference type="InterPro" id="IPR011740">
    <property type="entry name" value="DUF2460"/>
</dbReference>
<sequence>MAENFTEQPNYVYADVVGYKTNIIPFTSGKEARYSKGSALHEFNLVYSMADDTQKNTIVDFFNARTGILDTFTWTNPTDNVTYTVRFKEDSLSVETYDYGIHRITFSFLEEI</sequence>
<proteinExistence type="predicted"/>
<reference evidence="2" key="1">
    <citation type="submission" date="2020-03" db="EMBL/GenBank/DDBJ databases">
        <title>The deep terrestrial virosphere.</title>
        <authorList>
            <person name="Holmfeldt K."/>
            <person name="Nilsson E."/>
            <person name="Simone D."/>
            <person name="Lopez-Fernandez M."/>
            <person name="Wu X."/>
            <person name="de Brujin I."/>
            <person name="Lundin D."/>
            <person name="Andersson A."/>
            <person name="Bertilsson S."/>
            <person name="Dopson M."/>
        </authorList>
    </citation>
    <scope>NUCLEOTIDE SEQUENCE</scope>
    <source>
        <strain evidence="3">MM415A00691</strain>
        <strain evidence="2">MM415B00267</strain>
    </source>
</reference>
<dbReference type="EMBL" id="MT142429">
    <property type="protein sequence ID" value="QJA80627.1"/>
    <property type="molecule type" value="Genomic_DNA"/>
</dbReference>
<evidence type="ECO:0000313" key="3">
    <source>
        <dbReference type="EMBL" id="QJA80627.1"/>
    </source>
</evidence>
<protein>
    <recommendedName>
        <fullName evidence="1">DUF2460 domain-containing protein</fullName>
    </recommendedName>
</protein>
<organism evidence="2">
    <name type="scientific">viral metagenome</name>
    <dbReference type="NCBI Taxonomy" id="1070528"/>
    <lineage>
        <taxon>unclassified sequences</taxon>
        <taxon>metagenomes</taxon>
        <taxon>organismal metagenomes</taxon>
    </lineage>
</organism>
<name>A0A6M3JAG0_9ZZZZ</name>
<dbReference type="EMBL" id="MT141567">
    <property type="protein sequence ID" value="QJA67229.1"/>
    <property type="molecule type" value="Genomic_DNA"/>
</dbReference>
<dbReference type="AlphaFoldDB" id="A0A6M3JAG0"/>
<dbReference type="Pfam" id="PF09343">
    <property type="entry name" value="DUF2460"/>
    <property type="match status" value="1"/>
</dbReference>
<evidence type="ECO:0000313" key="2">
    <source>
        <dbReference type="EMBL" id="QJA67229.1"/>
    </source>
</evidence>
<evidence type="ECO:0000259" key="1">
    <source>
        <dbReference type="Pfam" id="PF09343"/>
    </source>
</evidence>
<feature type="domain" description="DUF2460" evidence="1">
    <location>
        <begin position="17"/>
        <end position="80"/>
    </location>
</feature>
<accession>A0A6M3JAG0</accession>
<gene>
    <name evidence="3" type="ORF">MM415A00691_0021</name>
    <name evidence="2" type="ORF">MM415B00267_0055</name>
</gene>